<feature type="domain" description="NAD-dependent epimerase/dehydratase" evidence="1">
    <location>
        <begin position="88"/>
        <end position="214"/>
    </location>
</feature>
<sequence>MKLLILGGTSFLGRHLVETALSREVDVTLFNRGITAPGLFPEAETICGDRDGGLFPLKGRYWDAVIDTCGYLPRLVRDSSRLLVDHTRHYTFVSSISAYAAFARSGQDETAPLAALGNRSTEEVTPDTYGPLKAVCEKEVEQALPERSLILRPGLIVGPYDPTDRFTYWPARLAEGGEVLAPGHPKRRVQWIDVRDLANWMLSLAEQEKTGIYNAVGPAASVTMEEFLLTGIQALNSRGASLIWTEDTFLQQQQVEPWMELPLWIPQTGPWVEKNGPMQGMLEIDNQKALSEGLSLRPLAKTMQDTLTWDKTRPRSLQRKAGISREREQQLLATMTS</sequence>
<dbReference type="AlphaFoldDB" id="A0A1N7KM99"/>
<accession>A0A1N7KM99</accession>
<evidence type="ECO:0000259" key="1">
    <source>
        <dbReference type="Pfam" id="PF01370"/>
    </source>
</evidence>
<dbReference type="OrthoDB" id="9809586at2"/>
<dbReference type="PANTHER" id="PTHR43245:SF13">
    <property type="entry name" value="UDP-D-APIOSE_UDP-D-XYLOSE SYNTHASE 2"/>
    <property type="match status" value="1"/>
</dbReference>
<evidence type="ECO:0000313" key="2">
    <source>
        <dbReference type="EMBL" id="SIS62637.1"/>
    </source>
</evidence>
<dbReference type="Proteomes" id="UP000186795">
    <property type="component" value="Unassembled WGS sequence"/>
</dbReference>
<evidence type="ECO:0000313" key="3">
    <source>
        <dbReference type="Proteomes" id="UP000186795"/>
    </source>
</evidence>
<keyword evidence="3" id="KW-1185">Reference proteome</keyword>
<organism evidence="2 3">
    <name type="scientific">Kroppenstedtia eburnea</name>
    <dbReference type="NCBI Taxonomy" id="714067"/>
    <lineage>
        <taxon>Bacteria</taxon>
        <taxon>Bacillati</taxon>
        <taxon>Bacillota</taxon>
        <taxon>Bacilli</taxon>
        <taxon>Bacillales</taxon>
        <taxon>Thermoactinomycetaceae</taxon>
        <taxon>Kroppenstedtia</taxon>
    </lineage>
</organism>
<dbReference type="PANTHER" id="PTHR43245">
    <property type="entry name" value="BIFUNCTIONAL POLYMYXIN RESISTANCE PROTEIN ARNA"/>
    <property type="match status" value="1"/>
</dbReference>
<dbReference type="InterPro" id="IPR001509">
    <property type="entry name" value="Epimerase_deHydtase"/>
</dbReference>
<dbReference type="InterPro" id="IPR036291">
    <property type="entry name" value="NAD(P)-bd_dom_sf"/>
</dbReference>
<protein>
    <submittedName>
        <fullName evidence="2">2'-hydroxyisoflavone reductase</fullName>
    </submittedName>
</protein>
<reference evidence="3" key="1">
    <citation type="submission" date="2017-01" db="EMBL/GenBank/DDBJ databases">
        <authorList>
            <person name="Varghese N."/>
            <person name="Submissions S."/>
        </authorList>
    </citation>
    <scope>NUCLEOTIDE SEQUENCE [LARGE SCALE GENOMIC DNA]</scope>
    <source>
        <strain evidence="3">DSM 45196</strain>
    </source>
</reference>
<proteinExistence type="predicted"/>
<name>A0A1N7KM99_9BACL</name>
<dbReference type="EMBL" id="FTOD01000003">
    <property type="protein sequence ID" value="SIS62637.1"/>
    <property type="molecule type" value="Genomic_DNA"/>
</dbReference>
<dbReference type="Pfam" id="PF01370">
    <property type="entry name" value="Epimerase"/>
    <property type="match status" value="1"/>
</dbReference>
<dbReference type="Gene3D" id="3.40.50.720">
    <property type="entry name" value="NAD(P)-binding Rossmann-like Domain"/>
    <property type="match status" value="1"/>
</dbReference>
<dbReference type="InterPro" id="IPR050177">
    <property type="entry name" value="Lipid_A_modif_metabolic_enz"/>
</dbReference>
<dbReference type="SUPFAM" id="SSF51735">
    <property type="entry name" value="NAD(P)-binding Rossmann-fold domains"/>
    <property type="match status" value="1"/>
</dbReference>
<gene>
    <name evidence="2" type="ORF">SAMN05421790_103156</name>
</gene>